<keyword evidence="4" id="KW-1185">Reference proteome</keyword>
<protein>
    <submittedName>
        <fullName evidence="3">Two pore domain potassium channel family protein</fullName>
    </submittedName>
</protein>
<keyword evidence="3" id="KW-0407">Ion channel</keyword>
<evidence type="ECO:0000313" key="4">
    <source>
        <dbReference type="Proteomes" id="UP000291189"/>
    </source>
</evidence>
<keyword evidence="3" id="KW-0813">Transport</keyword>
<feature type="transmembrane region" description="Helical" evidence="1">
    <location>
        <begin position="188"/>
        <end position="208"/>
    </location>
</feature>
<dbReference type="InterPro" id="IPR013099">
    <property type="entry name" value="K_chnl_dom"/>
</dbReference>
<feature type="transmembrane region" description="Helical" evidence="1">
    <location>
        <begin position="12"/>
        <end position="30"/>
    </location>
</feature>
<dbReference type="SUPFAM" id="SSF81324">
    <property type="entry name" value="Voltage-gated potassium channels"/>
    <property type="match status" value="1"/>
</dbReference>
<accession>A0A4V1Z1F3</accession>
<feature type="domain" description="Potassium channel" evidence="2">
    <location>
        <begin position="131"/>
        <end position="209"/>
    </location>
</feature>
<name>A0A4V1Z1F3_9ACTN</name>
<dbReference type="GO" id="GO:0034220">
    <property type="term" value="P:monoatomic ion transmembrane transport"/>
    <property type="evidence" value="ECO:0007669"/>
    <property type="project" value="UniProtKB-KW"/>
</dbReference>
<keyword evidence="3" id="KW-0406">Ion transport</keyword>
<dbReference type="Gene3D" id="1.10.287.70">
    <property type="match status" value="1"/>
</dbReference>
<sequence>MRRWLRFVRTTPCLTLLLVQLAGILIYPFLSGERSFVGRTVFSGLGILVLVLVMRALRATPWFSWFSGLVFVPAVLLLLASIVTGHESLVAISAVFEAVLYFYAGIALLAYMLKDEQVSTDELFAIPVTFTLFAWAFAFVFVFLQWVDPGAFGAGDRSWMELLYLSFTTLSSTGLSDIGPSTGHARSVIMLEQVVGIFYIAMVVTRLVSLRAERRRV</sequence>
<dbReference type="Pfam" id="PF07885">
    <property type="entry name" value="Ion_trans_2"/>
    <property type="match status" value="1"/>
</dbReference>
<organism evidence="3 4">
    <name type="scientific">Nocardioides iriomotensis</name>
    <dbReference type="NCBI Taxonomy" id="715784"/>
    <lineage>
        <taxon>Bacteria</taxon>
        <taxon>Bacillati</taxon>
        <taxon>Actinomycetota</taxon>
        <taxon>Actinomycetes</taxon>
        <taxon>Propionibacteriales</taxon>
        <taxon>Nocardioidaceae</taxon>
        <taxon>Nocardioides</taxon>
    </lineage>
</organism>
<dbReference type="EMBL" id="SDPU01000028">
    <property type="protein sequence ID" value="RYU10706.1"/>
    <property type="molecule type" value="Genomic_DNA"/>
</dbReference>
<keyword evidence="1" id="KW-0812">Transmembrane</keyword>
<dbReference type="OrthoDB" id="4837979at2"/>
<dbReference type="AlphaFoldDB" id="A0A4V1Z1F3"/>
<comment type="caution">
    <text evidence="3">The sequence shown here is derived from an EMBL/GenBank/DDBJ whole genome shotgun (WGS) entry which is preliminary data.</text>
</comment>
<evidence type="ECO:0000313" key="3">
    <source>
        <dbReference type="EMBL" id="RYU10706.1"/>
    </source>
</evidence>
<dbReference type="Proteomes" id="UP000291189">
    <property type="component" value="Unassembled WGS sequence"/>
</dbReference>
<feature type="transmembrane region" description="Helical" evidence="1">
    <location>
        <begin position="62"/>
        <end position="83"/>
    </location>
</feature>
<gene>
    <name evidence="3" type="ORF">ETU37_15720</name>
</gene>
<feature type="transmembrane region" description="Helical" evidence="1">
    <location>
        <begin position="123"/>
        <end position="147"/>
    </location>
</feature>
<feature type="transmembrane region" description="Helical" evidence="1">
    <location>
        <begin position="89"/>
        <end position="111"/>
    </location>
</feature>
<keyword evidence="1" id="KW-1133">Transmembrane helix</keyword>
<feature type="transmembrane region" description="Helical" evidence="1">
    <location>
        <begin position="36"/>
        <end position="55"/>
    </location>
</feature>
<dbReference type="RefSeq" id="WP_129988297.1">
    <property type="nucleotide sequence ID" value="NZ_SDPU01000028.1"/>
</dbReference>
<evidence type="ECO:0000256" key="1">
    <source>
        <dbReference type="SAM" id="Phobius"/>
    </source>
</evidence>
<proteinExistence type="predicted"/>
<keyword evidence="1" id="KW-0472">Membrane</keyword>
<reference evidence="3 4" key="1">
    <citation type="submission" date="2019-01" db="EMBL/GenBank/DDBJ databases">
        <title>Nocardioides guangzhouensis sp. nov., an actinobacterium isolated from soil.</title>
        <authorList>
            <person name="Fu Y."/>
            <person name="Cai Y."/>
            <person name="Lin Z."/>
            <person name="Chen P."/>
        </authorList>
    </citation>
    <scope>NUCLEOTIDE SEQUENCE [LARGE SCALE GENOMIC DNA]</scope>
    <source>
        <strain evidence="3 4">NBRC 105384</strain>
    </source>
</reference>
<evidence type="ECO:0000259" key="2">
    <source>
        <dbReference type="Pfam" id="PF07885"/>
    </source>
</evidence>